<proteinExistence type="predicted"/>
<comment type="caution">
    <text evidence="1">The sequence shown here is derived from an EMBL/GenBank/DDBJ whole genome shotgun (WGS) entry which is preliminary data.</text>
</comment>
<name>A0ABT7HUE3_9BACT</name>
<accession>A0ABT7HUE3</accession>
<evidence type="ECO:0000313" key="2">
    <source>
        <dbReference type="Proteomes" id="UP001173801"/>
    </source>
</evidence>
<reference evidence="1" key="1">
    <citation type="submission" date="2022-08" db="EMBL/GenBank/DDBJ databases">
        <authorList>
            <person name="Wang H."/>
        </authorList>
    </citation>
    <scope>NUCLEOTIDE SEQUENCE</scope>
    <source>
        <strain evidence="1">PS10</strain>
    </source>
</reference>
<sequence>MSSVALDKNLEFGSVVSKTKELKAKKEAGGTTFGAELLAQSYNLELASQAEIIAQNNVKIGQEISLSLSNQTQNSL</sequence>
<keyword evidence="2" id="KW-1185">Reference proteome</keyword>
<gene>
    <name evidence="1" type="ORF">NYG85_11950</name>
</gene>
<protein>
    <submittedName>
        <fullName evidence="1">Uncharacterized protein</fullName>
    </submittedName>
</protein>
<dbReference type="Proteomes" id="UP001173801">
    <property type="component" value="Unassembled WGS sequence"/>
</dbReference>
<organism evidence="1 2">
    <name type="scientific">Campylobacter gastrosuis</name>
    <dbReference type="NCBI Taxonomy" id="2974576"/>
    <lineage>
        <taxon>Bacteria</taxon>
        <taxon>Pseudomonadati</taxon>
        <taxon>Campylobacterota</taxon>
        <taxon>Epsilonproteobacteria</taxon>
        <taxon>Campylobacterales</taxon>
        <taxon>Campylobacteraceae</taxon>
        <taxon>Campylobacter</taxon>
    </lineage>
</organism>
<dbReference type="EMBL" id="JANURM010000046">
    <property type="protein sequence ID" value="MDL0090068.1"/>
    <property type="molecule type" value="Genomic_DNA"/>
</dbReference>
<dbReference type="RefSeq" id="WP_284938886.1">
    <property type="nucleotide sequence ID" value="NZ_JANURM010000046.1"/>
</dbReference>
<reference evidence="1" key="2">
    <citation type="journal article" date="2023" name="Microorganisms">
        <title>Isolation and Genomic Characteristics of Cat-Borne Campylobacter felis sp. nov. and Sheep-Borne Campylobacter ovis sp. nov.</title>
        <authorList>
            <person name="Wang H."/>
            <person name="Li Y."/>
            <person name="Gu Y."/>
            <person name="Zhou G."/>
            <person name="Chen X."/>
            <person name="Zhang X."/>
            <person name="Shao Z."/>
            <person name="Zhang J."/>
            <person name="Zhang M."/>
        </authorList>
    </citation>
    <scope>NUCLEOTIDE SEQUENCE</scope>
    <source>
        <strain evidence="1">PS10</strain>
    </source>
</reference>
<evidence type="ECO:0000313" key="1">
    <source>
        <dbReference type="EMBL" id="MDL0090068.1"/>
    </source>
</evidence>